<keyword evidence="2" id="KW-1185">Reference proteome</keyword>
<comment type="caution">
    <text evidence="1">The sequence shown here is derived from an EMBL/GenBank/DDBJ whole genome shotgun (WGS) entry which is preliminary data.</text>
</comment>
<protein>
    <submittedName>
        <fullName evidence="1">Uncharacterized protein</fullName>
    </submittedName>
</protein>
<proteinExistence type="predicted"/>
<reference evidence="1" key="1">
    <citation type="submission" date="2020-01" db="EMBL/GenBank/DDBJ databases">
        <title>Identification and distribution of gene clusters putatively required for synthesis of sphingolipid metabolism inhibitors in phylogenetically diverse species of the filamentous fungus Fusarium.</title>
        <authorList>
            <person name="Kim H.-S."/>
            <person name="Busman M."/>
            <person name="Brown D.W."/>
            <person name="Divon H."/>
            <person name="Uhlig S."/>
            <person name="Proctor R.H."/>
        </authorList>
    </citation>
    <scope>NUCLEOTIDE SEQUENCE</scope>
    <source>
        <strain evidence="1">NRRL 53441</strain>
    </source>
</reference>
<organism evidence="1 2">
    <name type="scientific">Fusarium austroafricanum</name>
    <dbReference type="NCBI Taxonomy" id="2364996"/>
    <lineage>
        <taxon>Eukaryota</taxon>
        <taxon>Fungi</taxon>
        <taxon>Dikarya</taxon>
        <taxon>Ascomycota</taxon>
        <taxon>Pezizomycotina</taxon>
        <taxon>Sordariomycetes</taxon>
        <taxon>Hypocreomycetidae</taxon>
        <taxon>Hypocreales</taxon>
        <taxon>Nectriaceae</taxon>
        <taxon>Fusarium</taxon>
        <taxon>Fusarium concolor species complex</taxon>
    </lineage>
</organism>
<evidence type="ECO:0000313" key="2">
    <source>
        <dbReference type="Proteomes" id="UP000605986"/>
    </source>
</evidence>
<dbReference type="EMBL" id="JAADJG010000212">
    <property type="protein sequence ID" value="KAF4451729.1"/>
    <property type="molecule type" value="Genomic_DNA"/>
</dbReference>
<dbReference type="OrthoDB" id="5424209at2759"/>
<accession>A0A8H4KL96</accession>
<name>A0A8H4KL96_9HYPO</name>
<sequence length="234" mass="26460">MSTTNGTFTVWDLVWGPVLHELPMDPSIKSLPPSIQEVSQEIVSQARAIVKKYDILIEDEDIDFSMRRPYEEIPTLRILSTWSPDKKEAWEKAVQEMAVFLTEFFKDSPVKKHDIHVEIMSRELQGPIYYGPVNDPALSAAWTASAMQGSRSTRYYIRKGLEASYYITTGRIMAPVDDHFQGLKCEDQAGASAECLRNLIISSVYSLYNNVSKENVAMPLIVPSLFIPNPLITL</sequence>
<evidence type="ECO:0000313" key="1">
    <source>
        <dbReference type="EMBL" id="KAF4451729.1"/>
    </source>
</evidence>
<dbReference type="Proteomes" id="UP000605986">
    <property type="component" value="Unassembled WGS sequence"/>
</dbReference>
<gene>
    <name evidence="1" type="ORF">F53441_5408</name>
</gene>
<dbReference type="AlphaFoldDB" id="A0A8H4KL96"/>